<dbReference type="AlphaFoldDB" id="A0A6J4KTJ1"/>
<organism evidence="1">
    <name type="scientific">uncultured Chloroflexia bacterium</name>
    <dbReference type="NCBI Taxonomy" id="1672391"/>
    <lineage>
        <taxon>Bacteria</taxon>
        <taxon>Bacillati</taxon>
        <taxon>Chloroflexota</taxon>
        <taxon>Chloroflexia</taxon>
        <taxon>environmental samples</taxon>
    </lineage>
</organism>
<accession>A0A6J4KTJ1</accession>
<evidence type="ECO:0000313" key="1">
    <source>
        <dbReference type="EMBL" id="CAA9313080.1"/>
    </source>
</evidence>
<proteinExistence type="predicted"/>
<reference evidence="1" key="1">
    <citation type="submission" date="2020-02" db="EMBL/GenBank/DDBJ databases">
        <authorList>
            <person name="Meier V. D."/>
        </authorList>
    </citation>
    <scope>NUCLEOTIDE SEQUENCE</scope>
    <source>
        <strain evidence="1">AVDCRST_MAG93</strain>
    </source>
</reference>
<dbReference type="EMBL" id="CADCTR010001805">
    <property type="protein sequence ID" value="CAA9313080.1"/>
    <property type="molecule type" value="Genomic_DNA"/>
</dbReference>
<gene>
    <name evidence="1" type="ORF">AVDCRST_MAG93-5352</name>
</gene>
<sequence length="29" mass="3354">MCSKPSHLFRPYLMITIALGLTSFDELIR</sequence>
<protein>
    <submittedName>
        <fullName evidence="1">Uncharacterized protein</fullName>
    </submittedName>
</protein>
<name>A0A6J4KTJ1_9CHLR</name>